<proteinExistence type="predicted"/>
<dbReference type="EMBL" id="JAUJLE010000003">
    <property type="protein sequence ID" value="KAK1015131.1"/>
    <property type="molecule type" value="Genomic_DNA"/>
</dbReference>
<dbReference type="InterPro" id="IPR012337">
    <property type="entry name" value="RNaseH-like_sf"/>
</dbReference>
<evidence type="ECO:0000313" key="1">
    <source>
        <dbReference type="EMBL" id="KAK1015131.1"/>
    </source>
</evidence>
<name>A0AAN6L226_9PEZI</name>
<accession>A0AAN6L226</accession>
<protein>
    <submittedName>
        <fullName evidence="1">Uncharacterized protein</fullName>
    </submittedName>
</protein>
<dbReference type="Proteomes" id="UP001175353">
    <property type="component" value="Unassembled WGS sequence"/>
</dbReference>
<organism evidence="1 2">
    <name type="scientific">Friedmanniomyces endolithicus</name>
    <dbReference type="NCBI Taxonomy" id="329885"/>
    <lineage>
        <taxon>Eukaryota</taxon>
        <taxon>Fungi</taxon>
        <taxon>Dikarya</taxon>
        <taxon>Ascomycota</taxon>
        <taxon>Pezizomycotina</taxon>
        <taxon>Dothideomycetes</taxon>
        <taxon>Dothideomycetidae</taxon>
        <taxon>Mycosphaerellales</taxon>
        <taxon>Teratosphaeriaceae</taxon>
        <taxon>Friedmanniomyces</taxon>
    </lineage>
</organism>
<sequence length="336" mass="37568">MSLRLGFDYCMAHVSESLVKEEFQSVKNNTSKTTIVFYDFQLTKDGQIERLAAITESGEKFSANLKTAPTSDKPPPARKKYSLASYIFTQHPMSPSLAIERFTTWIKDRHRVNAEGDEDVSNVVLAAHYGSCHHHVYLLRLMSNCDITPPPYRICDTLAIFKMLKGLAVEVTLPALVVRYTAWLRHVYHDPDSDVNALRAVMTAAFPDVRRVCLAFSCSYEFFAKATGLDRYESAIAGFRKRGPLQNSCLRRRSLEETREPRIDGIDAGDVSDLEGAMATLDLSPSVMDSFLRICNKTGISLKKAPAGTHPSCNLTNLTNSNEYKVMELITRPASV</sequence>
<dbReference type="AlphaFoldDB" id="A0AAN6L226"/>
<dbReference type="SUPFAM" id="SSF53098">
    <property type="entry name" value="Ribonuclease H-like"/>
    <property type="match status" value="1"/>
</dbReference>
<evidence type="ECO:0000313" key="2">
    <source>
        <dbReference type="Proteomes" id="UP001175353"/>
    </source>
</evidence>
<gene>
    <name evidence="1" type="ORF">LTR91_000933</name>
</gene>
<comment type="caution">
    <text evidence="1">The sequence shown here is derived from an EMBL/GenBank/DDBJ whole genome shotgun (WGS) entry which is preliminary data.</text>
</comment>
<keyword evidence="2" id="KW-1185">Reference proteome</keyword>
<reference evidence="1" key="1">
    <citation type="submission" date="2023-06" db="EMBL/GenBank/DDBJ databases">
        <title>Black Yeasts Isolated from many extreme environments.</title>
        <authorList>
            <person name="Coleine C."/>
            <person name="Stajich J.E."/>
            <person name="Selbmann L."/>
        </authorList>
    </citation>
    <scope>NUCLEOTIDE SEQUENCE</scope>
    <source>
        <strain evidence="1">CCFEE 5200</strain>
    </source>
</reference>